<protein>
    <submittedName>
        <fullName evidence="1">Uncharacterized protein</fullName>
    </submittedName>
</protein>
<gene>
    <name evidence="1" type="ORF">MIZ03_0807</name>
</gene>
<name>A0ABM7MI66_9BURK</name>
<dbReference type="EMBL" id="AP024238">
    <property type="protein sequence ID" value="BCO25928.1"/>
    <property type="molecule type" value="Genomic_DNA"/>
</dbReference>
<dbReference type="Proteomes" id="UP000824366">
    <property type="component" value="Chromosome"/>
</dbReference>
<dbReference type="RefSeq" id="WP_223908491.1">
    <property type="nucleotide sequence ID" value="NZ_AP024238.1"/>
</dbReference>
<proteinExistence type="predicted"/>
<evidence type="ECO:0000313" key="1">
    <source>
        <dbReference type="EMBL" id="BCO25928.1"/>
    </source>
</evidence>
<sequence>MTHILHSARLGLIEQAGTAVAILVEGLERDELLRSRLTRQEVLRQLNTLTHSVAQVAPAERAHMPELDWGTWDAMQRRLAQPASAALDEALWFACESLVPATLLWLRVYQQSQPELFRMAP</sequence>
<accession>A0ABM7MI66</accession>
<reference evidence="1 2" key="1">
    <citation type="journal article" date="2021" name="Microbiol. Spectr.">
        <title>A Single Bacterium Capable of Oxidation and Reduction of Iron at Circumneutral pH.</title>
        <authorList>
            <person name="Kato S."/>
            <person name="Ohkuma M."/>
        </authorList>
    </citation>
    <scope>NUCLEOTIDE SEQUENCE [LARGE SCALE GENOMIC DNA]</scope>
    <source>
        <strain evidence="1 2">MIZ03</strain>
    </source>
</reference>
<evidence type="ECO:0000313" key="2">
    <source>
        <dbReference type="Proteomes" id="UP000824366"/>
    </source>
</evidence>
<keyword evidence="2" id="KW-1185">Reference proteome</keyword>
<organism evidence="1 2">
    <name type="scientific">Rhodoferax lithotrophicus</name>
    <dbReference type="NCBI Taxonomy" id="2798804"/>
    <lineage>
        <taxon>Bacteria</taxon>
        <taxon>Pseudomonadati</taxon>
        <taxon>Pseudomonadota</taxon>
        <taxon>Betaproteobacteria</taxon>
        <taxon>Burkholderiales</taxon>
        <taxon>Comamonadaceae</taxon>
        <taxon>Rhodoferax</taxon>
    </lineage>
</organism>